<dbReference type="GO" id="GO:0042597">
    <property type="term" value="C:periplasmic space"/>
    <property type="evidence" value="ECO:0007669"/>
    <property type="project" value="UniProtKB-SubCell"/>
</dbReference>
<dbReference type="PANTHER" id="PTHR39210:SF1">
    <property type="entry name" value="HEPARIN-SULFATE LYASE"/>
    <property type="match status" value="1"/>
</dbReference>
<evidence type="ECO:0000256" key="4">
    <source>
        <dbReference type="ARBA" id="ARBA00023239"/>
    </source>
</evidence>
<feature type="domain" description="Heparin-sulfate lyase N-terminal" evidence="6">
    <location>
        <begin position="44"/>
        <end position="264"/>
    </location>
</feature>
<accession>M2YAT4</accession>
<dbReference type="EMBL" id="ANHZ02000021">
    <property type="protein sequence ID" value="EME35759.1"/>
    <property type="molecule type" value="Genomic_DNA"/>
</dbReference>
<feature type="domain" description="Heparinase II/III-like C-terminal" evidence="5">
    <location>
        <begin position="321"/>
        <end position="497"/>
    </location>
</feature>
<gene>
    <name evidence="7" type="ORF">C884_01309</name>
</gene>
<proteinExistence type="predicted"/>
<name>M2YAT4_9MICC</name>
<comment type="subcellular location">
    <subcellularLocation>
        <location evidence="1">Periplasm</location>
    </subcellularLocation>
</comment>
<keyword evidence="8" id="KW-1185">Reference proteome</keyword>
<keyword evidence="2" id="KW-0732">Signal</keyword>
<keyword evidence="3" id="KW-0574">Periplasm</keyword>
<dbReference type="Proteomes" id="UP000009877">
    <property type="component" value="Unassembled WGS sequence"/>
</dbReference>
<dbReference type="InterPro" id="IPR012480">
    <property type="entry name" value="Hepar_II_III_C"/>
</dbReference>
<protein>
    <submittedName>
        <fullName evidence="7">Uncharacterized protein</fullName>
    </submittedName>
</protein>
<dbReference type="Pfam" id="PF16889">
    <property type="entry name" value="Hepar_II_III_N"/>
    <property type="match status" value="1"/>
</dbReference>
<evidence type="ECO:0000256" key="3">
    <source>
        <dbReference type="ARBA" id="ARBA00022764"/>
    </source>
</evidence>
<evidence type="ECO:0000256" key="2">
    <source>
        <dbReference type="ARBA" id="ARBA00022729"/>
    </source>
</evidence>
<dbReference type="SUPFAM" id="SSF48230">
    <property type="entry name" value="Chondroitin AC/alginate lyase"/>
    <property type="match status" value="1"/>
</dbReference>
<reference evidence="7 8" key="1">
    <citation type="journal article" date="2014" name="Genome Announc.">
        <title>Draft Genome Sequence of Kocuria palustris PEL.</title>
        <authorList>
            <person name="Sharma G."/>
            <person name="Khatri I."/>
            <person name="Subramanian S."/>
        </authorList>
    </citation>
    <scope>NUCLEOTIDE SEQUENCE [LARGE SCALE GENOMIC DNA]</scope>
    <source>
        <strain evidence="7 8">PEL</strain>
    </source>
</reference>
<dbReference type="InterPro" id="IPR031680">
    <property type="entry name" value="Hepar_II_III_N"/>
</dbReference>
<dbReference type="Pfam" id="PF07940">
    <property type="entry name" value="Hepar_II_III_C"/>
    <property type="match status" value="1"/>
</dbReference>
<evidence type="ECO:0000259" key="6">
    <source>
        <dbReference type="Pfam" id="PF16889"/>
    </source>
</evidence>
<dbReference type="InterPro" id="IPR008929">
    <property type="entry name" value="Chondroitin_lyas"/>
</dbReference>
<dbReference type="AlphaFoldDB" id="M2YAT4"/>
<dbReference type="PANTHER" id="PTHR39210">
    <property type="entry name" value="HEPARIN-SULFATE LYASE"/>
    <property type="match status" value="1"/>
</dbReference>
<dbReference type="GO" id="GO:0016829">
    <property type="term" value="F:lyase activity"/>
    <property type="evidence" value="ECO:0007669"/>
    <property type="project" value="UniProtKB-KW"/>
</dbReference>
<evidence type="ECO:0000259" key="5">
    <source>
        <dbReference type="Pfam" id="PF07940"/>
    </source>
</evidence>
<evidence type="ECO:0000313" key="8">
    <source>
        <dbReference type="Proteomes" id="UP000009877"/>
    </source>
</evidence>
<dbReference type="Gene3D" id="1.50.10.100">
    <property type="entry name" value="Chondroitin AC/alginate lyase"/>
    <property type="match status" value="1"/>
</dbReference>
<evidence type="ECO:0000313" key="7">
    <source>
        <dbReference type="EMBL" id="EME35759.1"/>
    </source>
</evidence>
<keyword evidence="4" id="KW-0456">Lyase</keyword>
<comment type="caution">
    <text evidence="7">The sequence shown here is derived from an EMBL/GenBank/DDBJ whole genome shotgun (WGS) entry which is preliminary data.</text>
</comment>
<evidence type="ECO:0000256" key="1">
    <source>
        <dbReference type="ARBA" id="ARBA00004418"/>
    </source>
</evidence>
<dbReference type="Gene3D" id="2.70.98.70">
    <property type="match status" value="1"/>
</dbReference>
<sequence>MDTSVSVRQCVGPGFEKRRDHAQRTEELLSGVLRLSPHGTWKTSNLADWTADPFSSRNWQFQHHALRWLSPLRYGIEDGSEEARRLWIETVRSWIEHNPPGASPSSFAWMDMADGLRAQELIFGWPHVESDDDRQTLLSAIRSHGEWLADEANQSSGNHALHQNIGLFVVSCFLRREDWRDLAVDRMMSLFSASFDDSGANDEGAVQYHQLNLSWWRRAWDRVEMEGVEVPPGAKERLHLAAEFLAHSIRPDGTMTPIGDTHLRRVKDEGWPELEYVASQAEKGDSPESTVVVAPNGYVFGRSGWGSDPESFGRQSHYSIRHGSVHTHHAHQDRGAVTFYSGGQDWATDPGSYIYEPKDPLRRYLKSREGHNVLVIEDCAYSPDAAVTLQESRISAEVHDFVLSDHNYEGVSLRRRVVYLVRLDLLIVIDSFEAEKPVVAKQLWHVDAGIKPRFRDGAVEMQERSGKRLSLNWLGQWSSPRVKYAEEGSPTGWVSRAWADKEAAAVVSTETTGRRGVCAAVLGTSTEDPWAVETSRLRAEDCWMRIIRFGQVWHITIDAAGAAASLDEIRTKHLHDAVRAADLD</sequence>
<organism evidence="7 8">
    <name type="scientific">Kocuria palustris PEL</name>
    <dbReference type="NCBI Taxonomy" id="1236550"/>
    <lineage>
        <taxon>Bacteria</taxon>
        <taxon>Bacillati</taxon>
        <taxon>Actinomycetota</taxon>
        <taxon>Actinomycetes</taxon>
        <taxon>Micrococcales</taxon>
        <taxon>Micrococcaceae</taxon>
        <taxon>Kocuria</taxon>
    </lineage>
</organism>